<keyword evidence="7 11" id="KW-0143">Chaperone</keyword>
<reference evidence="15" key="1">
    <citation type="journal article" date="2020" name="mSystems">
        <title>Genome- and Community-Level Interaction Insights into Carbon Utilization and Element Cycling Functions of Hydrothermarchaeota in Hydrothermal Sediment.</title>
        <authorList>
            <person name="Zhou Z."/>
            <person name="Liu Y."/>
            <person name="Xu W."/>
            <person name="Pan J."/>
            <person name="Luo Z.H."/>
            <person name="Li M."/>
        </authorList>
    </citation>
    <scope>NUCLEOTIDE SEQUENCE [LARGE SCALE GENOMIC DNA]</scope>
    <source>
        <strain evidence="15">SpSt-132</strain>
    </source>
</reference>
<comment type="caution">
    <text evidence="15">The sequence shown here is derived from an EMBL/GenBank/DDBJ whole genome shotgun (WGS) entry which is preliminary data.</text>
</comment>
<feature type="binding site" evidence="11">
    <location>
        <position position="157"/>
    </location>
    <ligand>
        <name>Zn(2+)</name>
        <dbReference type="ChEBI" id="CHEBI:29105"/>
        <label>1</label>
    </ligand>
</feature>
<comment type="cofactor">
    <cofactor evidence="11">
        <name>Zn(2+)</name>
        <dbReference type="ChEBI" id="CHEBI:29105"/>
    </cofactor>
    <text evidence="11">Binds 2 Zn(2+) ions per monomer.</text>
</comment>
<dbReference type="SUPFAM" id="SSF57938">
    <property type="entry name" value="DnaJ/Hsp40 cysteine-rich domain"/>
    <property type="match status" value="1"/>
</dbReference>
<dbReference type="GO" id="GO:0005524">
    <property type="term" value="F:ATP binding"/>
    <property type="evidence" value="ECO:0007669"/>
    <property type="project" value="InterPro"/>
</dbReference>
<dbReference type="Gene3D" id="1.10.287.110">
    <property type="entry name" value="DnaJ domain"/>
    <property type="match status" value="1"/>
</dbReference>
<dbReference type="SUPFAM" id="SSF46565">
    <property type="entry name" value="Chaperone J-domain"/>
    <property type="match status" value="1"/>
</dbReference>
<dbReference type="CDD" id="cd10719">
    <property type="entry name" value="DnaJ_zf"/>
    <property type="match status" value="1"/>
</dbReference>
<feature type="binding site" evidence="11">
    <location>
        <position position="199"/>
    </location>
    <ligand>
        <name>Zn(2+)</name>
        <dbReference type="ChEBI" id="CHEBI:29105"/>
        <label>2</label>
    </ligand>
</feature>
<dbReference type="FunFam" id="2.60.260.20:FF:000005">
    <property type="entry name" value="Chaperone protein dnaJ 1, mitochondrial"/>
    <property type="match status" value="1"/>
</dbReference>
<keyword evidence="11" id="KW-0963">Cytoplasm</keyword>
<dbReference type="PANTHER" id="PTHR43096">
    <property type="entry name" value="DNAJ HOMOLOG 1, MITOCHONDRIAL-RELATED"/>
    <property type="match status" value="1"/>
</dbReference>
<dbReference type="PROSITE" id="PS51188">
    <property type="entry name" value="ZF_CR"/>
    <property type="match status" value="1"/>
</dbReference>
<evidence type="ECO:0000256" key="6">
    <source>
        <dbReference type="ARBA" id="ARBA00023016"/>
    </source>
</evidence>
<feature type="binding site" evidence="11">
    <location>
        <position position="209"/>
    </location>
    <ligand>
        <name>Zn(2+)</name>
        <dbReference type="ChEBI" id="CHEBI:29105"/>
        <label>1</label>
    </ligand>
</feature>
<evidence type="ECO:0000259" key="13">
    <source>
        <dbReference type="PROSITE" id="PS50076"/>
    </source>
</evidence>
<dbReference type="PROSITE" id="PS50076">
    <property type="entry name" value="DNAJ_2"/>
    <property type="match status" value="1"/>
</dbReference>
<dbReference type="GO" id="GO:0042026">
    <property type="term" value="P:protein refolding"/>
    <property type="evidence" value="ECO:0007669"/>
    <property type="project" value="TreeGrafter"/>
</dbReference>
<dbReference type="NCBIfam" id="TIGR02349">
    <property type="entry name" value="DnaJ_bact"/>
    <property type="match status" value="1"/>
</dbReference>
<dbReference type="GO" id="GO:0009408">
    <property type="term" value="P:response to heat"/>
    <property type="evidence" value="ECO:0007669"/>
    <property type="project" value="InterPro"/>
</dbReference>
<dbReference type="SMART" id="SM00271">
    <property type="entry name" value="DnaJ"/>
    <property type="match status" value="1"/>
</dbReference>
<dbReference type="GO" id="GO:0031072">
    <property type="term" value="F:heat shock protein binding"/>
    <property type="evidence" value="ECO:0007669"/>
    <property type="project" value="InterPro"/>
</dbReference>
<dbReference type="FunFam" id="2.10.230.10:FF:000002">
    <property type="entry name" value="Molecular chaperone DnaJ"/>
    <property type="match status" value="1"/>
</dbReference>
<evidence type="ECO:0000256" key="7">
    <source>
        <dbReference type="ARBA" id="ARBA00023186"/>
    </source>
</evidence>
<keyword evidence="3 11" id="KW-0677">Repeat</keyword>
<comment type="function">
    <text evidence="8 11">Participates actively in the response to hyperosmotic and heat shock by preventing the aggregation of stress-denatured proteins and by disaggregating proteins, also in an autonomous, DnaK-independent fashion. Unfolded proteins bind initially to DnaJ; upon interaction with the DnaJ-bound protein, DnaK hydrolyzes its bound ATP, resulting in the formation of a stable complex. GrpE releases ADP from DnaK; ATP binding to DnaK triggers the release of the substrate protein, thus completing the reaction cycle. Several rounds of ATP-dependent interactions between DnaJ, DnaK and GrpE are required for fully efficient folding. Also involved, together with DnaK and GrpE, in the DNA replication of plasmids through activation of initiation proteins.</text>
</comment>
<keyword evidence="5 11" id="KW-0862">Zinc</keyword>
<feature type="domain" description="CR-type" evidence="14">
    <location>
        <begin position="144"/>
        <end position="221"/>
    </location>
</feature>
<comment type="subunit">
    <text evidence="11">Homodimer.</text>
</comment>
<evidence type="ECO:0000256" key="2">
    <source>
        <dbReference type="ARBA" id="ARBA00022723"/>
    </source>
</evidence>
<dbReference type="SUPFAM" id="SSF49493">
    <property type="entry name" value="HSP40/DnaJ peptide-binding domain"/>
    <property type="match status" value="2"/>
</dbReference>
<accession>A0A7C2ZIF3</accession>
<dbReference type="CDD" id="cd10747">
    <property type="entry name" value="DnaJ_C"/>
    <property type="match status" value="1"/>
</dbReference>
<dbReference type="PANTHER" id="PTHR43096:SF52">
    <property type="entry name" value="DNAJ HOMOLOG 1, MITOCHONDRIAL-RELATED"/>
    <property type="match status" value="1"/>
</dbReference>
<feature type="binding site" evidence="11">
    <location>
        <position position="160"/>
    </location>
    <ligand>
        <name>Zn(2+)</name>
        <dbReference type="ChEBI" id="CHEBI:29105"/>
        <label>1</label>
    </ligand>
</feature>
<feature type="repeat" description="CXXCXGXG motif" evidence="11">
    <location>
        <begin position="157"/>
        <end position="164"/>
    </location>
</feature>
<evidence type="ECO:0000259" key="14">
    <source>
        <dbReference type="PROSITE" id="PS51188"/>
    </source>
</evidence>
<dbReference type="HAMAP" id="MF_01152">
    <property type="entry name" value="DnaJ"/>
    <property type="match status" value="1"/>
</dbReference>
<evidence type="ECO:0000313" key="15">
    <source>
        <dbReference type="EMBL" id="HEW45712.1"/>
    </source>
</evidence>
<keyword evidence="6 11" id="KW-0346">Stress response</keyword>
<evidence type="ECO:0000256" key="11">
    <source>
        <dbReference type="HAMAP-Rule" id="MF_01152"/>
    </source>
</evidence>
<keyword evidence="4 11" id="KW-0863">Zinc-finger</keyword>
<feature type="zinc finger region" description="CR-type" evidence="12">
    <location>
        <begin position="144"/>
        <end position="221"/>
    </location>
</feature>
<protein>
    <recommendedName>
        <fullName evidence="10 11">Chaperone protein DnaJ</fullName>
    </recommendedName>
</protein>
<dbReference type="Pfam" id="PF00226">
    <property type="entry name" value="DnaJ"/>
    <property type="match status" value="1"/>
</dbReference>
<feature type="domain" description="J" evidence="13">
    <location>
        <begin position="8"/>
        <end position="72"/>
    </location>
</feature>
<evidence type="ECO:0000256" key="5">
    <source>
        <dbReference type="ARBA" id="ARBA00022833"/>
    </source>
</evidence>
<organism evidence="15">
    <name type="scientific">Hydrogenobacter sp</name>
    <dbReference type="NCBI Taxonomy" id="2152829"/>
    <lineage>
        <taxon>Bacteria</taxon>
        <taxon>Pseudomonadati</taxon>
        <taxon>Aquificota</taxon>
        <taxon>Aquificia</taxon>
        <taxon>Aquificales</taxon>
        <taxon>Aquificaceae</taxon>
        <taxon>Hydrogenobacter</taxon>
    </lineage>
</organism>
<dbReference type="NCBIfam" id="NF010884">
    <property type="entry name" value="PRK14291.1"/>
    <property type="match status" value="1"/>
</dbReference>
<comment type="domain">
    <text evidence="11">The J domain is necessary and sufficient to stimulate DnaK ATPase activity. Zinc center 1 plays an important role in the autonomous, DnaK-independent chaperone activity of DnaJ. Zinc center 2 is essential for interaction with DnaK and for DnaJ activity.</text>
</comment>
<evidence type="ECO:0000256" key="12">
    <source>
        <dbReference type="PROSITE-ProRule" id="PRU00546"/>
    </source>
</evidence>
<dbReference type="EMBL" id="DSFP01000032">
    <property type="protein sequence ID" value="HEW45712.1"/>
    <property type="molecule type" value="Genomic_DNA"/>
</dbReference>
<dbReference type="GO" id="GO:0006260">
    <property type="term" value="P:DNA replication"/>
    <property type="evidence" value="ECO:0007669"/>
    <property type="project" value="UniProtKB-KW"/>
</dbReference>
<dbReference type="Pfam" id="PF00684">
    <property type="entry name" value="DnaJ_CXXCXGXG"/>
    <property type="match status" value="1"/>
</dbReference>
<dbReference type="FunFam" id="1.10.287.110:FF:000034">
    <property type="entry name" value="Chaperone protein DnaJ"/>
    <property type="match status" value="1"/>
</dbReference>
<comment type="subcellular location">
    <subcellularLocation>
        <location evidence="11">Cytoplasm</location>
    </subcellularLocation>
</comment>
<dbReference type="PRINTS" id="PR00625">
    <property type="entry name" value="JDOMAIN"/>
</dbReference>
<keyword evidence="2 11" id="KW-0479">Metal-binding</keyword>
<dbReference type="GO" id="GO:0051082">
    <property type="term" value="F:unfolded protein binding"/>
    <property type="evidence" value="ECO:0007669"/>
    <property type="project" value="UniProtKB-UniRule"/>
</dbReference>
<dbReference type="CDD" id="cd06257">
    <property type="entry name" value="DnaJ"/>
    <property type="match status" value="1"/>
</dbReference>
<comment type="similarity">
    <text evidence="9 11">Belongs to the DnaJ family.</text>
</comment>
<name>A0A7C2ZIF3_9AQUI</name>
<feature type="repeat" description="CXXCXGXG motif" evidence="11">
    <location>
        <begin position="174"/>
        <end position="181"/>
    </location>
</feature>
<dbReference type="InterPro" id="IPR036410">
    <property type="entry name" value="HSP_DnaJ_Cys-rich_dom_sf"/>
</dbReference>
<evidence type="ECO:0000256" key="4">
    <source>
        <dbReference type="ARBA" id="ARBA00022771"/>
    </source>
</evidence>
<dbReference type="Gene3D" id="2.60.260.20">
    <property type="entry name" value="Urease metallochaperone UreE, N-terminal domain"/>
    <property type="match status" value="2"/>
</dbReference>
<evidence type="ECO:0000256" key="1">
    <source>
        <dbReference type="ARBA" id="ARBA00022705"/>
    </source>
</evidence>
<proteinExistence type="inferred from homology"/>
<feature type="binding site" evidence="11">
    <location>
        <position position="177"/>
    </location>
    <ligand>
        <name>Zn(2+)</name>
        <dbReference type="ChEBI" id="CHEBI:29105"/>
        <label>2</label>
    </ligand>
</feature>
<dbReference type="Pfam" id="PF01556">
    <property type="entry name" value="DnaJ_C"/>
    <property type="match status" value="1"/>
</dbReference>
<feature type="binding site" evidence="11">
    <location>
        <position position="174"/>
    </location>
    <ligand>
        <name>Zn(2+)</name>
        <dbReference type="ChEBI" id="CHEBI:29105"/>
        <label>2</label>
    </ligand>
</feature>
<dbReference type="InterPro" id="IPR036869">
    <property type="entry name" value="J_dom_sf"/>
</dbReference>
<feature type="repeat" description="CXXCXGXG motif" evidence="11">
    <location>
        <begin position="209"/>
        <end position="216"/>
    </location>
</feature>
<dbReference type="GO" id="GO:0008270">
    <property type="term" value="F:zinc ion binding"/>
    <property type="evidence" value="ECO:0007669"/>
    <property type="project" value="UniProtKB-UniRule"/>
</dbReference>
<keyword evidence="1 11" id="KW-0235">DNA replication</keyword>
<dbReference type="InterPro" id="IPR012724">
    <property type="entry name" value="DnaJ"/>
</dbReference>
<dbReference type="NCBIfam" id="NF008035">
    <property type="entry name" value="PRK10767.1"/>
    <property type="match status" value="1"/>
</dbReference>
<gene>
    <name evidence="11 15" type="primary">dnaJ</name>
    <name evidence="15" type="ORF">ENO47_03455</name>
</gene>
<evidence type="ECO:0000256" key="3">
    <source>
        <dbReference type="ARBA" id="ARBA00022737"/>
    </source>
</evidence>
<dbReference type="GO" id="GO:0005737">
    <property type="term" value="C:cytoplasm"/>
    <property type="evidence" value="ECO:0007669"/>
    <property type="project" value="UniProtKB-SubCell"/>
</dbReference>
<feature type="binding site" evidence="11">
    <location>
        <position position="212"/>
    </location>
    <ligand>
        <name>Zn(2+)</name>
        <dbReference type="ChEBI" id="CHEBI:29105"/>
        <label>1</label>
    </ligand>
</feature>
<feature type="repeat" description="CXXCXGXG motif" evidence="11">
    <location>
        <begin position="196"/>
        <end position="203"/>
    </location>
</feature>
<dbReference type="InterPro" id="IPR008971">
    <property type="entry name" value="HSP40/DnaJ_pept-bd"/>
</dbReference>
<dbReference type="InterPro" id="IPR002939">
    <property type="entry name" value="DnaJ_C"/>
</dbReference>
<dbReference type="InterPro" id="IPR018253">
    <property type="entry name" value="DnaJ_domain_CS"/>
</dbReference>
<feature type="binding site" evidence="11">
    <location>
        <position position="196"/>
    </location>
    <ligand>
        <name>Zn(2+)</name>
        <dbReference type="ChEBI" id="CHEBI:29105"/>
        <label>2</label>
    </ligand>
</feature>
<dbReference type="Gene3D" id="2.10.230.10">
    <property type="entry name" value="Heat shock protein DnaJ, cysteine-rich domain"/>
    <property type="match status" value="1"/>
</dbReference>
<evidence type="ECO:0000256" key="9">
    <source>
        <dbReference type="ARBA" id="ARBA00061004"/>
    </source>
</evidence>
<evidence type="ECO:0000256" key="10">
    <source>
        <dbReference type="ARBA" id="ARBA00067609"/>
    </source>
</evidence>
<sequence>MANSTKRDYYEILGVPRNATQEEIKKAYRRLARKYHPDFNKDPEAQEKFKEINEAYQVLSDPEKRKLYDQYGHAAFSAQPGGQEYQEVVFQNIGDLFEEVFKGFGFEDIFERATRGRRREQRRPIKGEDIYYAVELSLEEAFRGTVVSIPLVREVACDACGGRGYDPTKGERVCPTCGGRGEVIQRQFFITISQTCPTCGGEGVIREPCPKCRGRGTIPQREEVKVRIPPGVDTGSKIMAEGKGHAGRFGGPPGDLIITVKVKPHPTFERRGNNLYVDAYIKITEAILGTEIEVPTLEGRKVKVKVPAGIQEGETIRVEGYGMPKLMSDGRGDLFVRIHIDIPKLGFFDKFFGDGKRIKQLLEELDKLLPEPERIKEKQT</sequence>
<dbReference type="InterPro" id="IPR001305">
    <property type="entry name" value="HSP_DnaJ_Cys-rich_dom"/>
</dbReference>
<evidence type="ECO:0000256" key="8">
    <source>
        <dbReference type="ARBA" id="ARBA00053423"/>
    </source>
</evidence>
<dbReference type="AlphaFoldDB" id="A0A7C2ZIF3"/>
<dbReference type="InterPro" id="IPR001623">
    <property type="entry name" value="DnaJ_domain"/>
</dbReference>
<dbReference type="PROSITE" id="PS00636">
    <property type="entry name" value="DNAJ_1"/>
    <property type="match status" value="1"/>
</dbReference>